<comment type="caution">
    <text evidence="2">The sequence shown here is derived from an EMBL/GenBank/DDBJ whole genome shotgun (WGS) entry which is preliminary data.</text>
</comment>
<accession>A0ABR1MHQ3</accession>
<protein>
    <submittedName>
        <fullName evidence="2">Uncharacterized protein</fullName>
    </submittedName>
</protein>
<feature type="region of interest" description="Disordered" evidence="1">
    <location>
        <begin position="167"/>
        <end position="196"/>
    </location>
</feature>
<evidence type="ECO:0000313" key="3">
    <source>
        <dbReference type="Proteomes" id="UP001365128"/>
    </source>
</evidence>
<feature type="region of interest" description="Disordered" evidence="1">
    <location>
        <begin position="51"/>
        <end position="77"/>
    </location>
</feature>
<name>A0ABR1MHQ3_9PEZI</name>
<reference evidence="2 3" key="1">
    <citation type="submission" date="2024-04" db="EMBL/GenBank/DDBJ databases">
        <title>Phyllosticta paracitricarpa is synonymous to the EU quarantine fungus P. citricarpa based on phylogenomic analyses.</title>
        <authorList>
            <consortium name="Lawrence Berkeley National Laboratory"/>
            <person name="Van Ingen-Buijs V.A."/>
            <person name="Van Westerhoven A.C."/>
            <person name="Haridas S."/>
            <person name="Skiadas P."/>
            <person name="Martin F."/>
            <person name="Groenewald J.Z."/>
            <person name="Crous P.W."/>
            <person name="Seidl M.F."/>
        </authorList>
    </citation>
    <scope>NUCLEOTIDE SEQUENCE [LARGE SCALE GENOMIC DNA]</scope>
    <source>
        <strain evidence="2 3">CBS 122670</strain>
    </source>
</reference>
<keyword evidence="3" id="KW-1185">Reference proteome</keyword>
<evidence type="ECO:0000256" key="1">
    <source>
        <dbReference type="SAM" id="MobiDB-lite"/>
    </source>
</evidence>
<sequence length="239" mass="25940">MNNKVSHHLLSIHLRNQKGYTPRTTHTNQPTPACTRAASCTLHVYFGREPVPASNAPEHASSPVRQVQSPCPSEPRLSARPPASFSSLLLHRPSLTHSLTNEPARCLCTLHLTGVAISSCTQASLAFSSLPTRCEGDRSRRLHSTSAHPHLCVLPAHHLFSTACRLSPPATEPSDAHTTSSSHAHPSAARRLPHRSPCAYRIERPGAPGFMRCLSIRPSPPRVARSEQTLAGIEIKSVE</sequence>
<organism evidence="2 3">
    <name type="scientific">Phyllosticta citricarpa</name>
    <dbReference type="NCBI Taxonomy" id="55181"/>
    <lineage>
        <taxon>Eukaryota</taxon>
        <taxon>Fungi</taxon>
        <taxon>Dikarya</taxon>
        <taxon>Ascomycota</taxon>
        <taxon>Pezizomycotina</taxon>
        <taxon>Dothideomycetes</taxon>
        <taxon>Dothideomycetes incertae sedis</taxon>
        <taxon>Botryosphaeriales</taxon>
        <taxon>Phyllostictaceae</taxon>
        <taxon>Phyllosticta</taxon>
    </lineage>
</organism>
<proteinExistence type="predicted"/>
<dbReference type="Proteomes" id="UP001365128">
    <property type="component" value="Unassembled WGS sequence"/>
</dbReference>
<feature type="compositionally biased region" description="Low complexity" evidence="1">
    <location>
        <begin position="176"/>
        <end position="189"/>
    </location>
</feature>
<dbReference type="EMBL" id="JBBPDW010000008">
    <property type="protein sequence ID" value="KAK7549953.1"/>
    <property type="molecule type" value="Genomic_DNA"/>
</dbReference>
<evidence type="ECO:0000313" key="2">
    <source>
        <dbReference type="EMBL" id="KAK7549953.1"/>
    </source>
</evidence>
<gene>
    <name evidence="2" type="ORF">IWX46DRAFT_436580</name>
</gene>